<evidence type="ECO:0000256" key="5">
    <source>
        <dbReference type="ARBA" id="ARBA00023040"/>
    </source>
</evidence>
<dbReference type="GO" id="GO:0005886">
    <property type="term" value="C:plasma membrane"/>
    <property type="evidence" value="ECO:0007669"/>
    <property type="project" value="UniProtKB-SubCell"/>
</dbReference>
<feature type="transmembrane region" description="Helical" evidence="10">
    <location>
        <begin position="393"/>
        <end position="419"/>
    </location>
</feature>
<comment type="subcellular location">
    <subcellularLocation>
        <location evidence="1 10">Cell membrane</location>
        <topology evidence="1 10">Multi-pass membrane protein</topology>
    </subcellularLocation>
</comment>
<dbReference type="EnsemblMetazoa" id="ENSAATROPT003955">
    <property type="protein sequence ID" value="ENSAATROPP003794"/>
    <property type="gene ID" value="ENSAATROPG003133"/>
</dbReference>
<feature type="transmembrane region" description="Helical" evidence="10">
    <location>
        <begin position="274"/>
        <end position="298"/>
    </location>
</feature>
<dbReference type="InterPro" id="IPR052665">
    <property type="entry name" value="Neuropeptide-GPCR"/>
</dbReference>
<dbReference type="GO" id="GO:0005000">
    <property type="term" value="F:vasopressin receptor activity"/>
    <property type="evidence" value="ECO:0007669"/>
    <property type="project" value="InterPro"/>
</dbReference>
<dbReference type="Pfam" id="PF00001">
    <property type="entry name" value="7tm_1"/>
    <property type="match status" value="1"/>
</dbReference>
<evidence type="ECO:0000256" key="1">
    <source>
        <dbReference type="ARBA" id="ARBA00004651"/>
    </source>
</evidence>
<dbReference type="SUPFAM" id="SSF81321">
    <property type="entry name" value="Family A G protein-coupled receptor-like"/>
    <property type="match status" value="1"/>
</dbReference>
<feature type="region of interest" description="Disordered" evidence="11">
    <location>
        <begin position="150"/>
        <end position="171"/>
    </location>
</feature>
<keyword evidence="5 10" id="KW-0297">G-protein coupled receptor</keyword>
<dbReference type="CDD" id="cd15197">
    <property type="entry name" value="7tmA_NPSR"/>
    <property type="match status" value="1"/>
</dbReference>
<dbReference type="PANTHER" id="PTHR24224:SF6">
    <property type="entry name" value="CARDIOACCELERATORY PEPTIDE RECEPTOR-RELATED"/>
    <property type="match status" value="1"/>
</dbReference>
<feature type="transmembrane region" description="Helical" evidence="10">
    <location>
        <begin position="461"/>
        <end position="482"/>
    </location>
</feature>
<reference evidence="13" key="1">
    <citation type="submission" date="2024-04" db="UniProtKB">
        <authorList>
            <consortium name="EnsemblMetazoa"/>
        </authorList>
    </citation>
    <scope>IDENTIFICATION</scope>
    <source>
        <strain evidence="13">EBRO</strain>
    </source>
</reference>
<sequence>MLPILTWAYLRHLAVQYHADPSGPFGSVQPHEPATPHRLGEDYAASPAGFNCDPNLPMPHGGPVRLPTATGALSNASGRGEDLSQHPAGDLRFRPPNCDPQLAAQLRWTFGNDSARIAAAFQPPAPPVELGGSAFTSSMRFREQDDTFGLSPRHGLLPPGPSGASLAAGQLPGVPGTGPVLHDVIGMNITPALSQVLLAPPATSGSGASIIAAANGAADDNGTRGEEINSFYFYETEQFAVMWVLFTVIVLGNSAVLVTLMLNRTRKSRMNFFIKQLAIADLCVGLLSVLTDIIWRITVVWRAGNAACKAIRFVQACVTYASTYVLVALSIDRYDAITHPMNFSGCWSRARRLVAAAWSFSILFSLPITYFYEERLIQGKMQCWIDLVEAWRWQLYMCWVSGSLFVVPALIISACYAIIVRTIWAKGTILGPIDRTHNGMADLASRRASSRGIIPRAKVKTVKMTIVIVIVFVVCWSPYIIFDLLQVFGKIPPTQTNVAIATFIQSLAPLNSAANPLIYCLFSTQVCRMIKRLPPFRWLWSTKWCCRPHDSGALPLGNGTAANGTAHGRFHNHNSSDSMRTLTTSLTVSRRSCLRPARVVIVERPKTELAMSEV</sequence>
<feature type="transmembrane region" description="Helical" evidence="10">
    <location>
        <begin position="240"/>
        <end position="262"/>
    </location>
</feature>
<dbReference type="InterPro" id="IPR017452">
    <property type="entry name" value="GPCR_Rhodpsn_7TM"/>
</dbReference>
<feature type="transmembrane region" description="Helical" evidence="10">
    <location>
        <begin position="352"/>
        <end position="373"/>
    </location>
</feature>
<keyword evidence="14" id="KW-1185">Reference proteome</keyword>
<accession>A0AAG5CYY4</accession>
<dbReference type="GO" id="GO:0008188">
    <property type="term" value="F:neuropeptide receptor activity"/>
    <property type="evidence" value="ECO:0007669"/>
    <property type="project" value="TreeGrafter"/>
</dbReference>
<evidence type="ECO:0000256" key="2">
    <source>
        <dbReference type="ARBA" id="ARBA00022475"/>
    </source>
</evidence>
<evidence type="ECO:0000256" key="9">
    <source>
        <dbReference type="ARBA" id="ARBA00023224"/>
    </source>
</evidence>
<dbReference type="AlphaFoldDB" id="A0AAG5CYY4"/>
<keyword evidence="6 10" id="KW-0472">Membrane</keyword>
<comment type="similarity">
    <text evidence="10">Belongs to the G-protein coupled receptor 1 family. Vasopressin/oxytocin receptor subfamily.</text>
</comment>
<evidence type="ECO:0000313" key="14">
    <source>
        <dbReference type="Proteomes" id="UP000075880"/>
    </source>
</evidence>
<protein>
    <recommendedName>
        <fullName evidence="12">G-protein coupled receptors family 1 profile domain-containing protein</fullName>
    </recommendedName>
</protein>
<evidence type="ECO:0000313" key="13">
    <source>
        <dbReference type="EnsemblMetazoa" id="ENSAATROPP003794"/>
    </source>
</evidence>
<dbReference type="InterPro" id="IPR001817">
    <property type="entry name" value="Vasoprsn_rcpt"/>
</dbReference>
<keyword evidence="7 10" id="KW-0675">Receptor</keyword>
<keyword evidence="4 10" id="KW-1133">Transmembrane helix</keyword>
<evidence type="ECO:0000256" key="10">
    <source>
        <dbReference type="RuleBase" id="RU046427"/>
    </source>
</evidence>
<name>A0AAG5CYY4_ANOAO</name>
<dbReference type="FunFam" id="1.20.1070.10:FF:000188">
    <property type="entry name" value="Neuropeptide S receptor"/>
    <property type="match status" value="1"/>
</dbReference>
<dbReference type="PROSITE" id="PS50262">
    <property type="entry name" value="G_PROTEIN_RECEP_F1_2"/>
    <property type="match status" value="1"/>
</dbReference>
<dbReference type="PRINTS" id="PR00237">
    <property type="entry name" value="GPCRRHODOPSN"/>
</dbReference>
<dbReference type="PROSITE" id="PS00237">
    <property type="entry name" value="G_PROTEIN_RECEP_F1_1"/>
    <property type="match status" value="1"/>
</dbReference>
<keyword evidence="3 10" id="KW-0812">Transmembrane</keyword>
<dbReference type="PRINTS" id="PR00896">
    <property type="entry name" value="VASOPRESSINR"/>
</dbReference>
<evidence type="ECO:0000259" key="12">
    <source>
        <dbReference type="PROSITE" id="PS50262"/>
    </source>
</evidence>
<dbReference type="PANTHER" id="PTHR24224">
    <property type="entry name" value="CARDIOACCELERATORY PEPTIDE RECEPTOR-RELATED"/>
    <property type="match status" value="1"/>
</dbReference>
<keyword evidence="2" id="KW-1003">Cell membrane</keyword>
<evidence type="ECO:0000256" key="6">
    <source>
        <dbReference type="ARBA" id="ARBA00023136"/>
    </source>
</evidence>
<feature type="domain" description="G-protein coupled receptors family 1 profile" evidence="12">
    <location>
        <begin position="252"/>
        <end position="519"/>
    </location>
</feature>
<feature type="transmembrane region" description="Helical" evidence="10">
    <location>
        <begin position="310"/>
        <end position="331"/>
    </location>
</feature>
<evidence type="ECO:0000256" key="7">
    <source>
        <dbReference type="ARBA" id="ARBA00023170"/>
    </source>
</evidence>
<dbReference type="Gene3D" id="1.20.1070.10">
    <property type="entry name" value="Rhodopsin 7-helix transmembrane proteins"/>
    <property type="match status" value="1"/>
</dbReference>
<feature type="transmembrane region" description="Helical" evidence="10">
    <location>
        <begin position="502"/>
        <end position="522"/>
    </location>
</feature>
<dbReference type="InterPro" id="IPR000276">
    <property type="entry name" value="GPCR_Rhodpsn"/>
</dbReference>
<keyword evidence="9 10" id="KW-0807">Transducer</keyword>
<proteinExistence type="inferred from homology"/>
<keyword evidence="8 10" id="KW-0325">Glycoprotein</keyword>
<organism evidence="13 14">
    <name type="scientific">Anopheles atroparvus</name>
    <name type="common">European mosquito</name>
    <dbReference type="NCBI Taxonomy" id="41427"/>
    <lineage>
        <taxon>Eukaryota</taxon>
        <taxon>Metazoa</taxon>
        <taxon>Ecdysozoa</taxon>
        <taxon>Arthropoda</taxon>
        <taxon>Hexapoda</taxon>
        <taxon>Insecta</taxon>
        <taxon>Pterygota</taxon>
        <taxon>Neoptera</taxon>
        <taxon>Endopterygota</taxon>
        <taxon>Diptera</taxon>
        <taxon>Nematocera</taxon>
        <taxon>Culicoidea</taxon>
        <taxon>Culicidae</taxon>
        <taxon>Anophelinae</taxon>
        <taxon>Anopheles</taxon>
    </lineage>
</organism>
<evidence type="ECO:0000256" key="4">
    <source>
        <dbReference type="ARBA" id="ARBA00022989"/>
    </source>
</evidence>
<evidence type="ECO:0000256" key="3">
    <source>
        <dbReference type="ARBA" id="ARBA00022692"/>
    </source>
</evidence>
<dbReference type="Proteomes" id="UP000075880">
    <property type="component" value="Unassembled WGS sequence"/>
</dbReference>
<evidence type="ECO:0000256" key="8">
    <source>
        <dbReference type="ARBA" id="ARBA00023180"/>
    </source>
</evidence>
<evidence type="ECO:0000256" key="11">
    <source>
        <dbReference type="SAM" id="MobiDB-lite"/>
    </source>
</evidence>